<gene>
    <name evidence="5" type="ORF">AVO45_00170</name>
</gene>
<dbReference type="GO" id="GO:0046872">
    <property type="term" value="F:metal ion binding"/>
    <property type="evidence" value="ECO:0007669"/>
    <property type="project" value="UniProtKB-KW"/>
</dbReference>
<dbReference type="InterPro" id="IPR017896">
    <property type="entry name" value="4Fe4S_Fe-S-bd"/>
</dbReference>
<keyword evidence="3" id="KW-0411">Iron-sulfur</keyword>
<dbReference type="Gene3D" id="3.50.50.60">
    <property type="entry name" value="FAD/NAD(P)-binding domain"/>
    <property type="match status" value="2"/>
</dbReference>
<dbReference type="Proteomes" id="UP000053791">
    <property type="component" value="Unassembled WGS sequence"/>
</dbReference>
<dbReference type="EMBL" id="LQBQ01000001">
    <property type="protein sequence ID" value="KUJ85455.1"/>
    <property type="molecule type" value="Genomic_DNA"/>
</dbReference>
<keyword evidence="6" id="KW-1185">Reference proteome</keyword>
<dbReference type="PANTHER" id="PTHR42783:SF3">
    <property type="entry name" value="GLUTAMATE SYNTHASE [NADPH] SMALL CHAIN-RELATED"/>
    <property type="match status" value="1"/>
</dbReference>
<feature type="domain" description="4Fe-4S ferredoxin-type" evidence="4">
    <location>
        <begin position="425"/>
        <end position="454"/>
    </location>
</feature>
<dbReference type="PROSITE" id="PS00198">
    <property type="entry name" value="4FE4S_FER_1"/>
    <property type="match status" value="1"/>
</dbReference>
<evidence type="ECO:0000259" key="4">
    <source>
        <dbReference type="PROSITE" id="PS51379"/>
    </source>
</evidence>
<dbReference type="PROSITE" id="PS51379">
    <property type="entry name" value="4FE4S_FER_2"/>
    <property type="match status" value="1"/>
</dbReference>
<proteinExistence type="predicted"/>
<dbReference type="InterPro" id="IPR023753">
    <property type="entry name" value="FAD/NAD-binding_dom"/>
</dbReference>
<dbReference type="GO" id="GO:0016491">
    <property type="term" value="F:oxidoreductase activity"/>
    <property type="evidence" value="ECO:0007669"/>
    <property type="project" value="InterPro"/>
</dbReference>
<dbReference type="PRINTS" id="PR00419">
    <property type="entry name" value="ADXRDTASE"/>
</dbReference>
<comment type="caution">
    <text evidence="5">The sequence shown here is derived from an EMBL/GenBank/DDBJ whole genome shotgun (WGS) entry which is preliminary data.</text>
</comment>
<dbReference type="InterPro" id="IPR036188">
    <property type="entry name" value="FAD/NAD-bd_sf"/>
</dbReference>
<dbReference type="AlphaFoldDB" id="A0A0X3UBJ6"/>
<reference evidence="5 6" key="1">
    <citation type="submission" date="2015-12" db="EMBL/GenBank/DDBJ databases">
        <authorList>
            <person name="Shamseldin A."/>
            <person name="Moawad H."/>
            <person name="Abd El-Rahim W.M."/>
            <person name="Sadowsky M.J."/>
        </authorList>
    </citation>
    <scope>NUCLEOTIDE SEQUENCE [LARGE SCALE GENOMIC DNA]</scope>
    <source>
        <strain evidence="5 6">ZGT118</strain>
    </source>
</reference>
<keyword evidence="1" id="KW-0479">Metal-binding</keyword>
<dbReference type="SUPFAM" id="SSF54862">
    <property type="entry name" value="4Fe-4S ferredoxins"/>
    <property type="match status" value="1"/>
</dbReference>
<dbReference type="Pfam" id="PF07992">
    <property type="entry name" value="Pyr_redox_2"/>
    <property type="match status" value="1"/>
</dbReference>
<protein>
    <recommendedName>
        <fullName evidence="4">4Fe-4S ferredoxin-type domain-containing protein</fullName>
    </recommendedName>
</protein>
<sequence length="457" mass="48357">MDETVGICSLERFVGDTALAEGWQFSAPPTQETSVAVIGGGPAGLSAAYQLRRRGFRVALYETKDELGGLMRFGIPAYRLARSVLDGEINRITAMGVDLHLGVPAVDGAALETLQNSHDAVFLATGASLPKRLPALDYANPWVVDSADFLAAPVSEQTDRTGARVIVIGGGSAAMDVARSARRLGRSVTVLALEPEGRLPAQRIEVEEAVEEGVNFVHGAMMKSAEALGSGVVLNCVRVDFEPGDAPGAFSVEPLDGSDFELMADTIIPAIGQDADLARWSGVLDAKGPVVATGRDWQTSKPGLYAGGDVASMNRFVTQAVGMGKEAATAIAAALTPGDARPPANGAAQVAYDRINIAYHDTHGRNRQRNTEIEARLATFDEVQQPLGPNEARSEAARCFSCGTCIYCDNCYFYCPDMAITKLENGYVVNSDYCKGCGLCVAECPTGSIHMREDTSS</sequence>
<organism evidence="5 6">
    <name type="scientific">Ruegeria marisrubri</name>
    <dbReference type="NCBI Taxonomy" id="1685379"/>
    <lineage>
        <taxon>Bacteria</taxon>
        <taxon>Pseudomonadati</taxon>
        <taxon>Pseudomonadota</taxon>
        <taxon>Alphaproteobacteria</taxon>
        <taxon>Rhodobacterales</taxon>
        <taxon>Roseobacteraceae</taxon>
        <taxon>Ruegeria</taxon>
    </lineage>
</organism>
<dbReference type="Pfam" id="PF00037">
    <property type="entry name" value="Fer4"/>
    <property type="match status" value="1"/>
</dbReference>
<dbReference type="SUPFAM" id="SSF51971">
    <property type="entry name" value="Nucleotide-binding domain"/>
    <property type="match status" value="1"/>
</dbReference>
<evidence type="ECO:0000256" key="3">
    <source>
        <dbReference type="ARBA" id="ARBA00023014"/>
    </source>
</evidence>
<dbReference type="InterPro" id="IPR017900">
    <property type="entry name" value="4Fe4S_Fe_S_CS"/>
</dbReference>
<dbReference type="PANTHER" id="PTHR42783">
    <property type="entry name" value="GLUTAMATE SYNTHASE [NADPH] SMALL CHAIN"/>
    <property type="match status" value="1"/>
</dbReference>
<dbReference type="Gene3D" id="3.30.70.20">
    <property type="match status" value="1"/>
</dbReference>
<dbReference type="GO" id="GO:0051536">
    <property type="term" value="F:iron-sulfur cluster binding"/>
    <property type="evidence" value="ECO:0007669"/>
    <property type="project" value="UniProtKB-KW"/>
</dbReference>
<dbReference type="STRING" id="1685379.AVO45_00170"/>
<accession>A0A0X3UBJ6</accession>
<keyword evidence="2" id="KW-0408">Iron</keyword>
<name>A0A0X3UBJ6_9RHOB</name>
<evidence type="ECO:0000313" key="5">
    <source>
        <dbReference type="EMBL" id="KUJ85455.1"/>
    </source>
</evidence>
<evidence type="ECO:0000256" key="2">
    <source>
        <dbReference type="ARBA" id="ARBA00023004"/>
    </source>
</evidence>
<evidence type="ECO:0000256" key="1">
    <source>
        <dbReference type="ARBA" id="ARBA00022723"/>
    </source>
</evidence>
<evidence type="ECO:0000313" key="6">
    <source>
        <dbReference type="Proteomes" id="UP000053791"/>
    </source>
</evidence>